<dbReference type="SUPFAM" id="SSF50978">
    <property type="entry name" value="WD40 repeat-like"/>
    <property type="match status" value="1"/>
</dbReference>
<reference evidence="5" key="2">
    <citation type="submission" date="2015-01" db="EMBL/GenBank/DDBJ databases">
        <title>Evolutionary Origins and Diversification of the Mycorrhizal Mutualists.</title>
        <authorList>
            <consortium name="DOE Joint Genome Institute"/>
            <consortium name="Mycorrhizal Genomics Consortium"/>
            <person name="Kohler A."/>
            <person name="Kuo A."/>
            <person name="Nagy L.G."/>
            <person name="Floudas D."/>
            <person name="Copeland A."/>
            <person name="Barry K.W."/>
            <person name="Cichocki N."/>
            <person name="Veneault-Fourrey C."/>
            <person name="LaButti K."/>
            <person name="Lindquist E.A."/>
            <person name="Lipzen A."/>
            <person name="Lundell T."/>
            <person name="Morin E."/>
            <person name="Murat C."/>
            <person name="Riley R."/>
            <person name="Ohm R."/>
            <person name="Sun H."/>
            <person name="Tunlid A."/>
            <person name="Henrissat B."/>
            <person name="Grigoriev I.V."/>
            <person name="Hibbett D.S."/>
            <person name="Martin F."/>
        </authorList>
    </citation>
    <scope>NUCLEOTIDE SEQUENCE [LARGE SCALE GENOMIC DNA]</scope>
    <source>
        <strain evidence="5">UH-Slu-Lm8-n1</strain>
    </source>
</reference>
<dbReference type="AlphaFoldDB" id="A0A0C9ZWB9"/>
<feature type="repeat" description="WD" evidence="3">
    <location>
        <begin position="35"/>
        <end position="76"/>
    </location>
</feature>
<dbReference type="PROSITE" id="PS50294">
    <property type="entry name" value="WD_REPEATS_REGION"/>
    <property type="match status" value="5"/>
</dbReference>
<dbReference type="SMART" id="SM00320">
    <property type="entry name" value="WD40"/>
    <property type="match status" value="6"/>
</dbReference>
<keyword evidence="1 3" id="KW-0853">WD repeat</keyword>
<dbReference type="PANTHER" id="PTHR19848">
    <property type="entry name" value="WD40 REPEAT PROTEIN"/>
    <property type="match status" value="1"/>
</dbReference>
<proteinExistence type="predicted"/>
<dbReference type="Proteomes" id="UP000054485">
    <property type="component" value="Unassembled WGS sequence"/>
</dbReference>
<feature type="non-terminal residue" evidence="4">
    <location>
        <position position="286"/>
    </location>
</feature>
<dbReference type="HOGENOM" id="CLU_000288_57_33_1"/>
<organism evidence="4 5">
    <name type="scientific">Suillus luteus UH-Slu-Lm8-n1</name>
    <dbReference type="NCBI Taxonomy" id="930992"/>
    <lineage>
        <taxon>Eukaryota</taxon>
        <taxon>Fungi</taxon>
        <taxon>Dikarya</taxon>
        <taxon>Basidiomycota</taxon>
        <taxon>Agaricomycotina</taxon>
        <taxon>Agaricomycetes</taxon>
        <taxon>Agaricomycetidae</taxon>
        <taxon>Boletales</taxon>
        <taxon>Suillineae</taxon>
        <taxon>Suillaceae</taxon>
        <taxon>Suillus</taxon>
    </lineage>
</organism>
<dbReference type="Pfam" id="PF00400">
    <property type="entry name" value="WD40"/>
    <property type="match status" value="7"/>
</dbReference>
<dbReference type="PROSITE" id="PS50082">
    <property type="entry name" value="WD_REPEATS_2"/>
    <property type="match status" value="5"/>
</dbReference>
<dbReference type="InterPro" id="IPR019775">
    <property type="entry name" value="WD40_repeat_CS"/>
</dbReference>
<dbReference type="InterPro" id="IPR001680">
    <property type="entry name" value="WD40_rpt"/>
</dbReference>
<feature type="repeat" description="WD" evidence="3">
    <location>
        <begin position="78"/>
        <end position="113"/>
    </location>
</feature>
<dbReference type="PANTHER" id="PTHR19848:SF8">
    <property type="entry name" value="F-BOX AND WD REPEAT DOMAIN CONTAINING 7"/>
    <property type="match status" value="1"/>
</dbReference>
<dbReference type="STRING" id="930992.A0A0C9ZWB9"/>
<feature type="repeat" description="WD" evidence="3">
    <location>
        <begin position="251"/>
        <end position="286"/>
    </location>
</feature>
<dbReference type="PRINTS" id="PR00320">
    <property type="entry name" value="GPROTEINBRPT"/>
</dbReference>
<accession>A0A0C9ZWB9</accession>
<feature type="repeat" description="WD" evidence="3">
    <location>
        <begin position="210"/>
        <end position="251"/>
    </location>
</feature>
<dbReference type="InterPro" id="IPR020472">
    <property type="entry name" value="WD40_PAC1"/>
</dbReference>
<name>A0A0C9ZWB9_9AGAM</name>
<keyword evidence="5" id="KW-1185">Reference proteome</keyword>
<evidence type="ECO:0000256" key="1">
    <source>
        <dbReference type="ARBA" id="ARBA00022574"/>
    </source>
</evidence>
<dbReference type="InterPro" id="IPR036322">
    <property type="entry name" value="WD40_repeat_dom_sf"/>
</dbReference>
<keyword evidence="2" id="KW-0677">Repeat</keyword>
<sequence length="286" mass="31312">VYAVAAFPDGGRVVTALGDNTLCLWDLKNDDVKKMEGHRGWVWTVGVSRDGRFIASGDHNGELIIWNVDTGKSLTNIVKAHSAAISSVDFPQDGAVLATGSVDKATKLWSTESWKQEGNPIDCGNYVHCIRYSPSGEHLAIATSGDIQIWNPCSRERIKTLKAHAAFNSARNYSLSWTPDGRQLLTAGSSLDPTIREWNTSTWEQVGHPCRGNTKGINTLAINSTGTLVASTSHDHHVRLWRLSDRRLVASYKHSHTVCCVTFSTDGKHIFSGGLDKMISQWAVPS</sequence>
<evidence type="ECO:0000256" key="3">
    <source>
        <dbReference type="PROSITE-ProRule" id="PRU00221"/>
    </source>
</evidence>
<feature type="repeat" description="WD" evidence="3">
    <location>
        <begin position="1"/>
        <end position="35"/>
    </location>
</feature>
<dbReference type="OrthoDB" id="2660687at2759"/>
<dbReference type="InterPro" id="IPR015943">
    <property type="entry name" value="WD40/YVTN_repeat-like_dom_sf"/>
</dbReference>
<reference evidence="4 5" key="1">
    <citation type="submission" date="2014-04" db="EMBL/GenBank/DDBJ databases">
        <authorList>
            <consortium name="DOE Joint Genome Institute"/>
            <person name="Kuo A."/>
            <person name="Ruytinx J."/>
            <person name="Rineau F."/>
            <person name="Colpaert J."/>
            <person name="Kohler A."/>
            <person name="Nagy L.G."/>
            <person name="Floudas D."/>
            <person name="Copeland A."/>
            <person name="Barry K.W."/>
            <person name="Cichocki N."/>
            <person name="Veneault-Fourrey C."/>
            <person name="LaButti K."/>
            <person name="Lindquist E.A."/>
            <person name="Lipzen A."/>
            <person name="Lundell T."/>
            <person name="Morin E."/>
            <person name="Murat C."/>
            <person name="Sun H."/>
            <person name="Tunlid A."/>
            <person name="Henrissat B."/>
            <person name="Grigoriev I.V."/>
            <person name="Hibbett D.S."/>
            <person name="Martin F."/>
            <person name="Nordberg H.P."/>
            <person name="Cantor M.N."/>
            <person name="Hua S.X."/>
        </authorList>
    </citation>
    <scope>NUCLEOTIDE SEQUENCE [LARGE SCALE GENOMIC DNA]</scope>
    <source>
        <strain evidence="4 5">UH-Slu-Lm8-n1</strain>
    </source>
</reference>
<evidence type="ECO:0000313" key="4">
    <source>
        <dbReference type="EMBL" id="KIK42090.1"/>
    </source>
</evidence>
<dbReference type="EMBL" id="KN835248">
    <property type="protein sequence ID" value="KIK42090.1"/>
    <property type="molecule type" value="Genomic_DNA"/>
</dbReference>
<dbReference type="PROSITE" id="PS00678">
    <property type="entry name" value="WD_REPEATS_1"/>
    <property type="match status" value="2"/>
</dbReference>
<dbReference type="Gene3D" id="2.130.10.10">
    <property type="entry name" value="YVTN repeat-like/Quinoprotein amine dehydrogenase"/>
    <property type="match status" value="2"/>
</dbReference>
<dbReference type="CDD" id="cd00200">
    <property type="entry name" value="WD40"/>
    <property type="match status" value="1"/>
</dbReference>
<gene>
    <name evidence="4" type="ORF">CY34DRAFT_59775</name>
</gene>
<dbReference type="InParanoid" id="A0A0C9ZWB9"/>
<feature type="non-terminal residue" evidence="4">
    <location>
        <position position="1"/>
    </location>
</feature>
<evidence type="ECO:0008006" key="6">
    <source>
        <dbReference type="Google" id="ProtNLM"/>
    </source>
</evidence>
<evidence type="ECO:0000313" key="5">
    <source>
        <dbReference type="Proteomes" id="UP000054485"/>
    </source>
</evidence>
<protein>
    <recommendedName>
        <fullName evidence="6">Anaphase-promoting complex subunit 4 WD40 domain-containing protein</fullName>
    </recommendedName>
</protein>
<evidence type="ECO:0000256" key="2">
    <source>
        <dbReference type="ARBA" id="ARBA00022737"/>
    </source>
</evidence>